<accession>A0A0B6ZUG4</accession>
<dbReference type="AlphaFoldDB" id="A0A0B6ZUG4"/>
<proteinExistence type="predicted"/>
<protein>
    <submittedName>
        <fullName evidence="1">Uncharacterized protein</fullName>
    </submittedName>
</protein>
<sequence>FRVAATKKSMLMMDAVGWSVDTKHNAMHVTLKKINKYRRRNMNNGSNDKPRRKKIQIVRNCRCVGWI</sequence>
<feature type="non-terminal residue" evidence="1">
    <location>
        <position position="1"/>
    </location>
</feature>
<dbReference type="EMBL" id="HACG01024530">
    <property type="protein sequence ID" value="CEK71395.1"/>
    <property type="molecule type" value="Transcribed_RNA"/>
</dbReference>
<gene>
    <name evidence="1" type="primary">ORF78190</name>
</gene>
<name>A0A0B6ZUG4_9EUPU</name>
<evidence type="ECO:0000313" key="1">
    <source>
        <dbReference type="EMBL" id="CEK71395.1"/>
    </source>
</evidence>
<organism evidence="1">
    <name type="scientific">Arion vulgaris</name>
    <dbReference type="NCBI Taxonomy" id="1028688"/>
    <lineage>
        <taxon>Eukaryota</taxon>
        <taxon>Metazoa</taxon>
        <taxon>Spiralia</taxon>
        <taxon>Lophotrochozoa</taxon>
        <taxon>Mollusca</taxon>
        <taxon>Gastropoda</taxon>
        <taxon>Heterobranchia</taxon>
        <taxon>Euthyneura</taxon>
        <taxon>Panpulmonata</taxon>
        <taxon>Eupulmonata</taxon>
        <taxon>Stylommatophora</taxon>
        <taxon>Helicina</taxon>
        <taxon>Arionoidea</taxon>
        <taxon>Arionidae</taxon>
        <taxon>Arion</taxon>
    </lineage>
</organism>
<reference evidence="1" key="1">
    <citation type="submission" date="2014-12" db="EMBL/GenBank/DDBJ databases">
        <title>Insight into the proteome of Arion vulgaris.</title>
        <authorList>
            <person name="Aradska J."/>
            <person name="Bulat T."/>
            <person name="Smidak R."/>
            <person name="Sarate P."/>
            <person name="Gangsoo J."/>
            <person name="Sialana F."/>
            <person name="Bilban M."/>
            <person name="Lubec G."/>
        </authorList>
    </citation>
    <scope>NUCLEOTIDE SEQUENCE</scope>
    <source>
        <tissue evidence="1">Skin</tissue>
    </source>
</reference>